<dbReference type="GO" id="GO:0030246">
    <property type="term" value="F:carbohydrate binding"/>
    <property type="evidence" value="ECO:0007669"/>
    <property type="project" value="UniProtKB-KW"/>
</dbReference>
<comment type="similarity">
    <text evidence="1">Belongs to the leguminous lectin family.</text>
</comment>
<accession>A0A6A6LYR4</accession>
<evidence type="ECO:0000256" key="1">
    <source>
        <dbReference type="ARBA" id="ARBA00007606"/>
    </source>
</evidence>
<feature type="domain" description="Legume lectin" evidence="3">
    <location>
        <begin position="1"/>
        <end position="115"/>
    </location>
</feature>
<evidence type="ECO:0000313" key="5">
    <source>
        <dbReference type="Proteomes" id="UP000467840"/>
    </source>
</evidence>
<evidence type="ECO:0000313" key="4">
    <source>
        <dbReference type="EMBL" id="KAF2306164.1"/>
    </source>
</evidence>
<gene>
    <name evidence="4" type="ORF">GH714_014753</name>
</gene>
<sequence length="175" mass="19677">MSFLIAPSKEMPGASSGQFFGILNHIFNGISTNHIVAIELDTFQDQEFNDINDNHVAIGINSLVSVKSAPAGYFLNEYVEFKNLSLASGELTQVWVGYDATRNQLNITLSPIHTNQLDVLGWSFQFDEQAQELYLSRIPLYLLNNQKGKSSIGSWIIHNRSDFGGDNSHFRLYME</sequence>
<comment type="caution">
    <text evidence="4">The sequence shown here is derived from an EMBL/GenBank/DDBJ whole genome shotgun (WGS) entry which is preliminary data.</text>
</comment>
<dbReference type="Proteomes" id="UP000467840">
    <property type="component" value="Chromosome 9"/>
</dbReference>
<dbReference type="SUPFAM" id="SSF49899">
    <property type="entry name" value="Concanavalin A-like lectins/glucanases"/>
    <property type="match status" value="1"/>
</dbReference>
<name>A0A6A6LYR4_HEVBR</name>
<dbReference type="AlphaFoldDB" id="A0A6A6LYR4"/>
<dbReference type="Pfam" id="PF00139">
    <property type="entry name" value="Lectin_legB"/>
    <property type="match status" value="1"/>
</dbReference>
<dbReference type="EMBL" id="JAAGAX010000008">
    <property type="protein sequence ID" value="KAF2306164.1"/>
    <property type="molecule type" value="Genomic_DNA"/>
</dbReference>
<dbReference type="InterPro" id="IPR050258">
    <property type="entry name" value="Leguminous_Lectin"/>
</dbReference>
<organism evidence="4 5">
    <name type="scientific">Hevea brasiliensis</name>
    <name type="common">Para rubber tree</name>
    <name type="synonym">Siphonia brasiliensis</name>
    <dbReference type="NCBI Taxonomy" id="3981"/>
    <lineage>
        <taxon>Eukaryota</taxon>
        <taxon>Viridiplantae</taxon>
        <taxon>Streptophyta</taxon>
        <taxon>Embryophyta</taxon>
        <taxon>Tracheophyta</taxon>
        <taxon>Spermatophyta</taxon>
        <taxon>Magnoliopsida</taxon>
        <taxon>eudicotyledons</taxon>
        <taxon>Gunneridae</taxon>
        <taxon>Pentapetalae</taxon>
        <taxon>rosids</taxon>
        <taxon>fabids</taxon>
        <taxon>Malpighiales</taxon>
        <taxon>Euphorbiaceae</taxon>
        <taxon>Crotonoideae</taxon>
        <taxon>Micrandreae</taxon>
        <taxon>Hevea</taxon>
    </lineage>
</organism>
<keyword evidence="5" id="KW-1185">Reference proteome</keyword>
<dbReference type="Gene3D" id="2.60.120.200">
    <property type="match status" value="1"/>
</dbReference>
<evidence type="ECO:0000256" key="2">
    <source>
        <dbReference type="ARBA" id="ARBA00022734"/>
    </source>
</evidence>
<dbReference type="PANTHER" id="PTHR32401:SF50">
    <property type="entry name" value="OS07G0133000 PROTEIN"/>
    <property type="match status" value="1"/>
</dbReference>
<reference evidence="4 5" key="1">
    <citation type="journal article" date="2020" name="Mol. Plant">
        <title>The Chromosome-Based Rubber Tree Genome Provides New Insights into Spurge Genome Evolution and Rubber Biosynthesis.</title>
        <authorList>
            <person name="Liu J."/>
            <person name="Shi C."/>
            <person name="Shi C.C."/>
            <person name="Li W."/>
            <person name="Zhang Q.J."/>
            <person name="Zhang Y."/>
            <person name="Li K."/>
            <person name="Lu H.F."/>
            <person name="Shi C."/>
            <person name="Zhu S.T."/>
            <person name="Xiao Z.Y."/>
            <person name="Nan H."/>
            <person name="Yue Y."/>
            <person name="Zhu X.G."/>
            <person name="Wu Y."/>
            <person name="Hong X.N."/>
            <person name="Fan G.Y."/>
            <person name="Tong Y."/>
            <person name="Zhang D."/>
            <person name="Mao C.L."/>
            <person name="Liu Y.L."/>
            <person name="Hao S.J."/>
            <person name="Liu W.Q."/>
            <person name="Lv M.Q."/>
            <person name="Zhang H.B."/>
            <person name="Liu Y."/>
            <person name="Hu-Tang G.R."/>
            <person name="Wang J.P."/>
            <person name="Wang J.H."/>
            <person name="Sun Y.H."/>
            <person name="Ni S.B."/>
            <person name="Chen W.B."/>
            <person name="Zhang X.C."/>
            <person name="Jiao Y.N."/>
            <person name="Eichler E.E."/>
            <person name="Li G.H."/>
            <person name="Liu X."/>
            <person name="Gao L.Z."/>
        </authorList>
    </citation>
    <scope>NUCLEOTIDE SEQUENCE [LARGE SCALE GENOMIC DNA]</scope>
    <source>
        <strain evidence="5">cv. GT1</strain>
        <tissue evidence="4">Leaf</tissue>
    </source>
</reference>
<evidence type="ECO:0000259" key="3">
    <source>
        <dbReference type="Pfam" id="PF00139"/>
    </source>
</evidence>
<dbReference type="InterPro" id="IPR001220">
    <property type="entry name" value="Legume_lectin_dom"/>
</dbReference>
<keyword evidence="2" id="KW-0430">Lectin</keyword>
<protein>
    <recommendedName>
        <fullName evidence="3">Legume lectin domain-containing protein</fullName>
    </recommendedName>
</protein>
<dbReference type="PANTHER" id="PTHR32401">
    <property type="entry name" value="CONCANAVALIN A-LIKE LECTIN FAMILY PROTEIN"/>
    <property type="match status" value="1"/>
</dbReference>
<proteinExistence type="inferred from homology"/>
<dbReference type="InterPro" id="IPR013320">
    <property type="entry name" value="ConA-like_dom_sf"/>
</dbReference>